<comment type="caution">
    <text evidence="1">The sequence shown here is derived from an EMBL/GenBank/DDBJ whole genome shotgun (WGS) entry which is preliminary data.</text>
</comment>
<sequence>MTKRGCLEITKEYKQMTRCPKNSNDPNFCGEMEQKDWKEYFEDLKRLIGGLSNEEYLKDESQANKIQNAKDLKHIWAECYAEDGNKWLLELRVICPDSSKKSIMEPGFEKGVIMQTREKKYRVNKQDKEDCKADDNIFDEEDDLQDAYEAVKAADIAKKTKKWSDCTKFTERLTKRFVGKAYIWNAYQSGDYKIIKSKLDELTALNEALKLSTIENEYNSYVTKLTNEWNKKN</sequence>
<proteinExistence type="predicted"/>
<evidence type="ECO:0000313" key="2">
    <source>
        <dbReference type="Proteomes" id="UP000023152"/>
    </source>
</evidence>
<dbReference type="AlphaFoldDB" id="X6LF00"/>
<protein>
    <submittedName>
        <fullName evidence="1">Uncharacterized protein</fullName>
    </submittedName>
</protein>
<name>X6LF00_RETFI</name>
<dbReference type="Proteomes" id="UP000023152">
    <property type="component" value="Unassembled WGS sequence"/>
</dbReference>
<dbReference type="EMBL" id="ASPP01044332">
    <property type="protein sequence ID" value="ETN99309.1"/>
    <property type="molecule type" value="Genomic_DNA"/>
</dbReference>
<accession>X6LF00</accession>
<organism evidence="1 2">
    <name type="scientific">Reticulomyxa filosa</name>
    <dbReference type="NCBI Taxonomy" id="46433"/>
    <lineage>
        <taxon>Eukaryota</taxon>
        <taxon>Sar</taxon>
        <taxon>Rhizaria</taxon>
        <taxon>Retaria</taxon>
        <taxon>Foraminifera</taxon>
        <taxon>Monothalamids</taxon>
        <taxon>Reticulomyxidae</taxon>
        <taxon>Reticulomyxa</taxon>
    </lineage>
</organism>
<gene>
    <name evidence="1" type="ORF">RFI_38172</name>
</gene>
<evidence type="ECO:0000313" key="1">
    <source>
        <dbReference type="EMBL" id="ETN99309.1"/>
    </source>
</evidence>
<reference evidence="1 2" key="1">
    <citation type="journal article" date="2013" name="Curr. Biol.">
        <title>The Genome of the Foraminiferan Reticulomyxa filosa.</title>
        <authorList>
            <person name="Glockner G."/>
            <person name="Hulsmann N."/>
            <person name="Schleicher M."/>
            <person name="Noegel A.A."/>
            <person name="Eichinger L."/>
            <person name="Gallinger C."/>
            <person name="Pawlowski J."/>
            <person name="Sierra R."/>
            <person name="Euteneuer U."/>
            <person name="Pillet L."/>
            <person name="Moustafa A."/>
            <person name="Platzer M."/>
            <person name="Groth M."/>
            <person name="Szafranski K."/>
            <person name="Schliwa M."/>
        </authorList>
    </citation>
    <scope>NUCLEOTIDE SEQUENCE [LARGE SCALE GENOMIC DNA]</scope>
</reference>
<keyword evidence="2" id="KW-1185">Reference proteome</keyword>